<dbReference type="PANTHER" id="PTHR38009:SF1">
    <property type="entry name" value="CONSERVED HYPOTHETICAL PHAGE TAIL PROTEIN"/>
    <property type="match status" value="1"/>
</dbReference>
<proteinExistence type="predicted"/>
<evidence type="ECO:0000313" key="2">
    <source>
        <dbReference type="Proteomes" id="UP000599109"/>
    </source>
</evidence>
<gene>
    <name evidence="1" type="ORF">JJ685_14450</name>
</gene>
<accession>A0A936Z216</accession>
<dbReference type="GO" id="GO:0005198">
    <property type="term" value="F:structural molecule activity"/>
    <property type="evidence" value="ECO:0007669"/>
    <property type="project" value="InterPro"/>
</dbReference>
<comment type="caution">
    <text evidence="1">The sequence shown here is derived from an EMBL/GenBank/DDBJ whole genome shotgun (WGS) entry which is preliminary data.</text>
</comment>
<dbReference type="AlphaFoldDB" id="A0A936Z216"/>
<organism evidence="1 2">
    <name type="scientific">Ramlibacter monticola</name>
    <dbReference type="NCBI Taxonomy" id="1926872"/>
    <lineage>
        <taxon>Bacteria</taxon>
        <taxon>Pseudomonadati</taxon>
        <taxon>Pseudomonadota</taxon>
        <taxon>Betaproteobacteria</taxon>
        <taxon>Burkholderiales</taxon>
        <taxon>Comamonadaceae</taxon>
        <taxon>Ramlibacter</taxon>
    </lineage>
</organism>
<dbReference type="NCBIfam" id="TIGR02241">
    <property type="entry name" value="conserved hypothetical phage tail region protein"/>
    <property type="match status" value="1"/>
</dbReference>
<dbReference type="Proteomes" id="UP000599109">
    <property type="component" value="Unassembled WGS sequence"/>
</dbReference>
<dbReference type="EMBL" id="JAEQNE010000003">
    <property type="protein sequence ID" value="MBL0392336.1"/>
    <property type="molecule type" value="Genomic_DNA"/>
</dbReference>
<dbReference type="RefSeq" id="WP_201674967.1">
    <property type="nucleotide sequence ID" value="NZ_JAEQNE010000003.1"/>
</dbReference>
<evidence type="ECO:0000313" key="1">
    <source>
        <dbReference type="EMBL" id="MBL0392336.1"/>
    </source>
</evidence>
<protein>
    <submittedName>
        <fullName evidence="1">Phage tail protein</fullName>
    </submittedName>
</protein>
<reference evidence="1 2" key="1">
    <citation type="journal article" date="2017" name="Int. J. Syst. Evol. Microbiol.">
        <title>Ramlibacter monticola sp. nov., isolated from forest soil.</title>
        <authorList>
            <person name="Chaudhary D.K."/>
            <person name="Kim J."/>
        </authorList>
    </citation>
    <scope>NUCLEOTIDE SEQUENCE [LARGE SCALE GENOMIC DNA]</scope>
    <source>
        <strain evidence="1 2">KACC 19175</strain>
    </source>
</reference>
<dbReference type="Pfam" id="PF06841">
    <property type="entry name" value="Phage_T4_gp19"/>
    <property type="match status" value="1"/>
</dbReference>
<dbReference type="InterPro" id="IPR011747">
    <property type="entry name" value="CHP02241"/>
</dbReference>
<dbReference type="InterPro" id="IPR010667">
    <property type="entry name" value="Phage_T4_Gp19"/>
</dbReference>
<dbReference type="PANTHER" id="PTHR38009">
    <property type="entry name" value="CONSERVED HYPOTHETICAL PHAGE TAIL PROTEIN"/>
    <property type="match status" value="1"/>
</dbReference>
<keyword evidence="2" id="KW-1185">Reference proteome</keyword>
<sequence length="159" mass="17949">MVARTSQFDPFRGYKFRVRFNNQVVAGLTKCSALTVSIESKEFRTGDMDGFKQKLPGMVSFEAITLEQGITTDKTFEAWATSMANYVGNKGADSQKTPDDFRKEIDIEIYNLNNEKVKAYRVYQCWVSKYTALPALDAASADVMIQTIVLENEGFQVLQ</sequence>
<name>A0A936Z216_9BURK</name>